<dbReference type="AlphaFoldDB" id="A0A4T0UNH6"/>
<organism evidence="2 3">
    <name type="scientific">Crenobacter intestini</name>
    <dbReference type="NCBI Taxonomy" id="2563443"/>
    <lineage>
        <taxon>Bacteria</taxon>
        <taxon>Pseudomonadati</taxon>
        <taxon>Pseudomonadota</taxon>
        <taxon>Betaproteobacteria</taxon>
        <taxon>Neisseriales</taxon>
        <taxon>Neisseriaceae</taxon>
        <taxon>Crenobacter</taxon>
    </lineage>
</organism>
<evidence type="ECO:0000313" key="2">
    <source>
        <dbReference type="EMBL" id="TIC80290.1"/>
    </source>
</evidence>
<dbReference type="OrthoDB" id="9804086at2"/>
<proteinExistence type="predicted"/>
<dbReference type="SMART" id="SM00507">
    <property type="entry name" value="HNHc"/>
    <property type="match status" value="1"/>
</dbReference>
<comment type="caution">
    <text evidence="2">The sequence shown here is derived from an EMBL/GenBank/DDBJ whole genome shotgun (WGS) entry which is preliminary data.</text>
</comment>
<evidence type="ECO:0000313" key="3">
    <source>
        <dbReference type="Proteomes" id="UP000308891"/>
    </source>
</evidence>
<sequence length="370" mass="40570">MTVTAPGPDAQLLFLTKLQRLFAEGDFTATYKFALLMALADLSVELGADDGRELVLTTRQLGRQFIGLYWNHTLPYSSGRAACSSGVLAQNKGTQAAVLTAIEAFRNTSRVPTLMAAIRHPSFDALLGKVSATVSAQPLTYLQNFGGGTDEFIYARAGRGQIRLKPGVAYCLRRFYPLLQQLTRTHWISHIKGNRLNTPLLGETDDLEAFLFAPSRKALGIMEAGLRKLDGTRCFYCRESLAEADVDHYIPFSLYPREHAHNFVLAHPACNRSKSDTLAALPHLERWLDRIEQCSDALAEIGTEAGFLTDEQVTLQVGAWAYTNGIAAGGQAWLAPKHYQAISPSYLRLFSAQSPVHAPTQVPTCLAAEA</sequence>
<dbReference type="Gene3D" id="1.10.30.50">
    <property type="match status" value="1"/>
</dbReference>
<feature type="domain" description="HNH nuclease" evidence="1">
    <location>
        <begin position="221"/>
        <end position="272"/>
    </location>
</feature>
<keyword evidence="3" id="KW-1185">Reference proteome</keyword>
<accession>A0A4T0UNH6</accession>
<evidence type="ECO:0000259" key="1">
    <source>
        <dbReference type="SMART" id="SM00507"/>
    </source>
</evidence>
<dbReference type="InterPro" id="IPR003615">
    <property type="entry name" value="HNH_nuc"/>
</dbReference>
<keyword evidence="2" id="KW-0378">Hydrolase</keyword>
<name>A0A4T0UNH6_9NEIS</name>
<dbReference type="RefSeq" id="WP_136554537.1">
    <property type="nucleotide sequence ID" value="NZ_STGJ01000014.1"/>
</dbReference>
<dbReference type="GO" id="GO:0004519">
    <property type="term" value="F:endonuclease activity"/>
    <property type="evidence" value="ECO:0007669"/>
    <property type="project" value="UniProtKB-KW"/>
</dbReference>
<dbReference type="Proteomes" id="UP000308891">
    <property type="component" value="Unassembled WGS sequence"/>
</dbReference>
<dbReference type="EMBL" id="STGJ01000014">
    <property type="protein sequence ID" value="TIC80290.1"/>
    <property type="molecule type" value="Genomic_DNA"/>
</dbReference>
<protein>
    <submittedName>
        <fullName evidence="2">HNH endonuclease</fullName>
    </submittedName>
</protein>
<keyword evidence="2" id="KW-0255">Endonuclease</keyword>
<gene>
    <name evidence="2" type="ORF">E5K04_12345</name>
</gene>
<keyword evidence="2" id="KW-0540">Nuclease</keyword>
<reference evidence="2 3" key="1">
    <citation type="submission" date="2019-04" db="EMBL/GenBank/DDBJ databases">
        <title>Crenobacter sp. nov.</title>
        <authorList>
            <person name="Shi S."/>
        </authorList>
    </citation>
    <scope>NUCLEOTIDE SEQUENCE [LARGE SCALE GENOMIC DNA]</scope>
    <source>
        <strain evidence="2 3">GY 70310</strain>
    </source>
</reference>
<dbReference type="CDD" id="cd00085">
    <property type="entry name" value="HNHc"/>
    <property type="match status" value="1"/>
</dbReference>